<evidence type="ECO:0000313" key="3">
    <source>
        <dbReference type="Proteomes" id="UP000603234"/>
    </source>
</evidence>
<protein>
    <recommendedName>
        <fullName evidence="4">DUF3862 domain-containing protein</fullName>
    </recommendedName>
</protein>
<accession>A0ABR6WW13</accession>
<gene>
    <name evidence="2" type="ORF">GH808_08240</name>
</gene>
<dbReference type="Gene3D" id="3.10.450.730">
    <property type="entry name" value="BLIP domain"/>
    <property type="match status" value="1"/>
</dbReference>
<dbReference type="RefSeq" id="WP_186842306.1">
    <property type="nucleotide sequence ID" value="NZ_WJBC01000010.1"/>
</dbReference>
<keyword evidence="1" id="KW-0732">Signal</keyword>
<feature type="chain" id="PRO_5047054563" description="DUF3862 domain-containing protein" evidence="1">
    <location>
        <begin position="27"/>
        <end position="183"/>
    </location>
</feature>
<evidence type="ECO:0000256" key="1">
    <source>
        <dbReference type="SAM" id="SignalP"/>
    </source>
</evidence>
<evidence type="ECO:0008006" key="4">
    <source>
        <dbReference type="Google" id="ProtNLM"/>
    </source>
</evidence>
<comment type="caution">
    <text evidence="2">The sequence shown here is derived from an EMBL/GenBank/DDBJ whole genome shotgun (WGS) entry which is preliminary data.</text>
</comment>
<dbReference type="EMBL" id="WJBC01000010">
    <property type="protein sequence ID" value="MBC3804419.1"/>
    <property type="molecule type" value="Genomic_DNA"/>
</dbReference>
<name>A0ABR6WW13_9FIRM</name>
<reference evidence="2 3" key="1">
    <citation type="journal article" date="2020" name="mSystems">
        <title>Defining Genomic and Predicted Metabolic Features of the Acetobacterium Genus.</title>
        <authorList>
            <person name="Ross D.E."/>
            <person name="Marshall C.W."/>
            <person name="Gulliver D."/>
            <person name="May H.D."/>
            <person name="Norman R.S."/>
        </authorList>
    </citation>
    <scope>NUCLEOTIDE SEQUENCE [LARGE SCALE GENOMIC DNA]</scope>
    <source>
        <strain evidence="2 3">DSM 8238</strain>
    </source>
</reference>
<organism evidence="2 3">
    <name type="scientific">Acetobacterium fimetarium</name>
    <dbReference type="NCBI Taxonomy" id="52691"/>
    <lineage>
        <taxon>Bacteria</taxon>
        <taxon>Bacillati</taxon>
        <taxon>Bacillota</taxon>
        <taxon>Clostridia</taxon>
        <taxon>Eubacteriales</taxon>
        <taxon>Eubacteriaceae</taxon>
        <taxon>Acetobacterium</taxon>
    </lineage>
</organism>
<evidence type="ECO:0000313" key="2">
    <source>
        <dbReference type="EMBL" id="MBC3804419.1"/>
    </source>
</evidence>
<keyword evidence="3" id="KW-1185">Reference proteome</keyword>
<dbReference type="Proteomes" id="UP000603234">
    <property type="component" value="Unassembled WGS sequence"/>
</dbReference>
<sequence>MTRKKFGPLAVAIIVFVGLLSGCGQNSSPNSNTANHDPANFYNQVQLNQTKDAVGSALGVTPESDDSYYNYIDQNTGFGVRITYNDSNQVTGKWFYALDSDLPQLRNATVTAEQAAAITEGMTYDEVTSMLGGEGMEFACVQNPSDNANPITMHVWINDDGTVLYVTFIGAKGTVASSKFFSK</sequence>
<feature type="signal peptide" evidence="1">
    <location>
        <begin position="1"/>
        <end position="26"/>
    </location>
</feature>
<dbReference type="PROSITE" id="PS51257">
    <property type="entry name" value="PROKAR_LIPOPROTEIN"/>
    <property type="match status" value="1"/>
</dbReference>
<proteinExistence type="predicted"/>